<evidence type="ECO:0000313" key="3">
    <source>
        <dbReference type="Proteomes" id="UP000289738"/>
    </source>
</evidence>
<dbReference type="AlphaFoldDB" id="A0A444X419"/>
<organism evidence="2 3">
    <name type="scientific">Arachis hypogaea</name>
    <name type="common">Peanut</name>
    <dbReference type="NCBI Taxonomy" id="3818"/>
    <lineage>
        <taxon>Eukaryota</taxon>
        <taxon>Viridiplantae</taxon>
        <taxon>Streptophyta</taxon>
        <taxon>Embryophyta</taxon>
        <taxon>Tracheophyta</taxon>
        <taxon>Spermatophyta</taxon>
        <taxon>Magnoliopsida</taxon>
        <taxon>eudicotyledons</taxon>
        <taxon>Gunneridae</taxon>
        <taxon>Pentapetalae</taxon>
        <taxon>rosids</taxon>
        <taxon>fabids</taxon>
        <taxon>Fabales</taxon>
        <taxon>Fabaceae</taxon>
        <taxon>Papilionoideae</taxon>
        <taxon>50 kb inversion clade</taxon>
        <taxon>dalbergioids sensu lato</taxon>
        <taxon>Dalbergieae</taxon>
        <taxon>Pterocarpus clade</taxon>
        <taxon>Arachis</taxon>
    </lineage>
</organism>
<gene>
    <name evidence="2" type="ORF">Ahy_B10g103567</name>
</gene>
<dbReference type="Proteomes" id="UP000289738">
    <property type="component" value="Chromosome B10"/>
</dbReference>
<sequence>MEGKEVYFPRLIRRSMWRAHIRGLLPFPTMITRMVELAGTPWRDDDAIPPAPDEDEKEVTIPWGGWVHEKPLSKRPSRARAVVEAARPSFSTAAAGPSYSTAPAAIPPPGLELPPLPESSGSDKETYEEENADLHDEDTHEEKPIHVEAPSQTQLLRRHLSHSPSQS</sequence>
<accession>A0A444X419</accession>
<reference evidence="2 3" key="1">
    <citation type="submission" date="2019-01" db="EMBL/GenBank/DDBJ databases">
        <title>Sequencing of cultivated peanut Arachis hypogaea provides insights into genome evolution and oil improvement.</title>
        <authorList>
            <person name="Chen X."/>
        </authorList>
    </citation>
    <scope>NUCLEOTIDE SEQUENCE [LARGE SCALE GENOMIC DNA]</scope>
    <source>
        <strain evidence="3">cv. Fuhuasheng</strain>
        <tissue evidence="2">Leaves</tissue>
    </source>
</reference>
<evidence type="ECO:0000256" key="1">
    <source>
        <dbReference type="SAM" id="MobiDB-lite"/>
    </source>
</evidence>
<feature type="compositionally biased region" description="Pro residues" evidence="1">
    <location>
        <begin position="105"/>
        <end position="117"/>
    </location>
</feature>
<name>A0A444X419_ARAHY</name>
<proteinExistence type="predicted"/>
<evidence type="ECO:0000313" key="2">
    <source>
        <dbReference type="EMBL" id="RYQ84353.1"/>
    </source>
</evidence>
<dbReference type="EMBL" id="SDMP01000020">
    <property type="protein sequence ID" value="RYQ84353.1"/>
    <property type="molecule type" value="Genomic_DNA"/>
</dbReference>
<feature type="compositionally biased region" description="Basic and acidic residues" evidence="1">
    <location>
        <begin position="132"/>
        <end position="146"/>
    </location>
</feature>
<protein>
    <submittedName>
        <fullName evidence="2">Uncharacterized protein</fullName>
    </submittedName>
</protein>
<feature type="region of interest" description="Disordered" evidence="1">
    <location>
        <begin position="43"/>
        <end position="62"/>
    </location>
</feature>
<comment type="caution">
    <text evidence="2">The sequence shown here is derived from an EMBL/GenBank/DDBJ whole genome shotgun (WGS) entry which is preliminary data.</text>
</comment>
<feature type="region of interest" description="Disordered" evidence="1">
    <location>
        <begin position="89"/>
        <end position="167"/>
    </location>
</feature>
<keyword evidence="3" id="KW-1185">Reference proteome</keyword>